<feature type="zinc finger region" description="dksA C4-type" evidence="4">
    <location>
        <begin position="81"/>
        <end position="105"/>
    </location>
</feature>
<dbReference type="PROSITE" id="PS51128">
    <property type="entry name" value="ZF_DKSA_2"/>
    <property type="match status" value="1"/>
</dbReference>
<dbReference type="InterPro" id="IPR037187">
    <property type="entry name" value="DnaK_N"/>
</dbReference>
<dbReference type="InterPro" id="IPR000962">
    <property type="entry name" value="Znf_DskA_TraR"/>
</dbReference>
<feature type="compositionally biased region" description="Acidic residues" evidence="5">
    <location>
        <begin position="35"/>
        <end position="47"/>
    </location>
</feature>
<dbReference type="PANTHER" id="PTHR33823">
    <property type="entry name" value="RNA POLYMERASE-BINDING TRANSCRIPTION FACTOR DKSA-RELATED"/>
    <property type="match status" value="1"/>
</dbReference>
<feature type="domain" description="Zinc finger DksA/TraR C4-type" evidence="6">
    <location>
        <begin position="77"/>
        <end position="106"/>
    </location>
</feature>
<proteinExistence type="predicted"/>
<dbReference type="Proteomes" id="UP000228949">
    <property type="component" value="Unassembled WGS sequence"/>
</dbReference>
<reference evidence="8" key="1">
    <citation type="submission" date="2017-09" db="EMBL/GenBank/DDBJ databases">
        <title>Depth-based differentiation of microbial function through sediment-hosted aquifers and enrichment of novel symbionts in the deep terrestrial subsurface.</title>
        <authorList>
            <person name="Probst A.J."/>
            <person name="Ladd B."/>
            <person name="Jarett J.K."/>
            <person name="Geller-Mcgrath D.E."/>
            <person name="Sieber C.M.K."/>
            <person name="Emerson J.B."/>
            <person name="Anantharaman K."/>
            <person name="Thomas B.C."/>
            <person name="Malmstrom R."/>
            <person name="Stieglmeier M."/>
            <person name="Klingl A."/>
            <person name="Woyke T."/>
            <person name="Ryan C.M."/>
            <person name="Banfield J.F."/>
        </authorList>
    </citation>
    <scope>NUCLEOTIDE SEQUENCE [LARGE SCALE GENOMIC DNA]</scope>
</reference>
<dbReference type="Pfam" id="PF01258">
    <property type="entry name" value="zf-dskA_traR"/>
    <property type="match status" value="1"/>
</dbReference>
<keyword evidence="1" id="KW-0479">Metal-binding</keyword>
<dbReference type="GO" id="GO:0008270">
    <property type="term" value="F:zinc ion binding"/>
    <property type="evidence" value="ECO:0007669"/>
    <property type="project" value="UniProtKB-KW"/>
</dbReference>
<comment type="caution">
    <text evidence="7">The sequence shown here is derived from an EMBL/GenBank/DDBJ whole genome shotgun (WGS) entry which is preliminary data.</text>
</comment>
<evidence type="ECO:0000256" key="5">
    <source>
        <dbReference type="SAM" id="MobiDB-lite"/>
    </source>
</evidence>
<dbReference type="Gene3D" id="1.20.120.910">
    <property type="entry name" value="DksA, coiled-coil domain"/>
    <property type="match status" value="1"/>
</dbReference>
<accession>A0A2M7B5R4</accession>
<sequence>MDLIFSEKFKKILLKSGKEIKNKIKELQKMPDFGSDVDPDEETDESEQLGSQLAIIQNYKEHLADINLALSKIEKNKYGICEKCRKEILLDVLEAAPESKLCKECKIPF</sequence>
<evidence type="ECO:0000313" key="7">
    <source>
        <dbReference type="EMBL" id="PIU98430.1"/>
    </source>
</evidence>
<evidence type="ECO:0000256" key="1">
    <source>
        <dbReference type="ARBA" id="ARBA00022723"/>
    </source>
</evidence>
<keyword evidence="3" id="KW-0862">Zinc</keyword>
<evidence type="ECO:0000256" key="4">
    <source>
        <dbReference type="PROSITE-ProRule" id="PRU00510"/>
    </source>
</evidence>
<dbReference type="PANTHER" id="PTHR33823:SF4">
    <property type="entry name" value="GENERAL STRESS PROTEIN 16O"/>
    <property type="match status" value="1"/>
</dbReference>
<evidence type="ECO:0000259" key="6">
    <source>
        <dbReference type="Pfam" id="PF01258"/>
    </source>
</evidence>
<dbReference type="SUPFAM" id="SSF109635">
    <property type="entry name" value="DnaK suppressor protein DksA, alpha-hairpin domain"/>
    <property type="match status" value="1"/>
</dbReference>
<feature type="region of interest" description="Disordered" evidence="5">
    <location>
        <begin position="30"/>
        <end position="49"/>
    </location>
</feature>
<name>A0A2M7B5R4_9BACT</name>
<gene>
    <name evidence="7" type="ORF">COS61_01440</name>
</gene>
<evidence type="ECO:0000313" key="8">
    <source>
        <dbReference type="Proteomes" id="UP000228949"/>
    </source>
</evidence>
<organism evidence="7 8">
    <name type="scientific">Candidatus Wolfebacteria bacterium CG03_land_8_20_14_0_80_40_12</name>
    <dbReference type="NCBI Taxonomy" id="1975069"/>
    <lineage>
        <taxon>Bacteria</taxon>
        <taxon>Candidatus Wolfeibacteriota</taxon>
    </lineage>
</organism>
<dbReference type="AlphaFoldDB" id="A0A2M7B5R4"/>
<evidence type="ECO:0000256" key="2">
    <source>
        <dbReference type="ARBA" id="ARBA00022771"/>
    </source>
</evidence>
<keyword evidence="2" id="KW-0863">Zinc-finger</keyword>
<dbReference type="EMBL" id="PEVJ01000033">
    <property type="protein sequence ID" value="PIU98430.1"/>
    <property type="molecule type" value="Genomic_DNA"/>
</dbReference>
<protein>
    <recommendedName>
        <fullName evidence="6">Zinc finger DksA/TraR C4-type domain-containing protein</fullName>
    </recommendedName>
</protein>
<evidence type="ECO:0000256" key="3">
    <source>
        <dbReference type="ARBA" id="ARBA00022833"/>
    </source>
</evidence>